<organism evidence="8">
    <name type="scientific">Vanderwaltozyma polyspora (strain ATCC 22028 / DSM 70294 / BCRC 21397 / CBS 2163 / NBRC 10782 / NRRL Y-8283 / UCD 57-17)</name>
    <name type="common">Kluyveromyces polysporus</name>
    <dbReference type="NCBI Taxonomy" id="436907"/>
    <lineage>
        <taxon>Eukaryota</taxon>
        <taxon>Fungi</taxon>
        <taxon>Dikarya</taxon>
        <taxon>Ascomycota</taxon>
        <taxon>Saccharomycotina</taxon>
        <taxon>Saccharomycetes</taxon>
        <taxon>Saccharomycetales</taxon>
        <taxon>Saccharomycetaceae</taxon>
        <taxon>Vanderwaltozyma</taxon>
    </lineage>
</organism>
<dbReference type="Gene3D" id="1.10.10.970">
    <property type="entry name" value="RNA 2'-phosphotransferase, Tpt1/KptA family, N-terminal domain"/>
    <property type="match status" value="1"/>
</dbReference>
<dbReference type="SUPFAM" id="SSF56399">
    <property type="entry name" value="ADP-ribosylation"/>
    <property type="match status" value="1"/>
</dbReference>
<keyword evidence="5" id="KW-0520">NAD</keyword>
<comment type="catalytic activity">
    <reaction evidence="6">
        <text>2'-phospho-[ligated tRNA] + NAD(+) = mature tRNA + ADP-alpha-D-ribose 1'',2''-cyclic phosphate + nicotinamide</text>
        <dbReference type="Rhea" id="RHEA:23324"/>
        <dbReference type="Rhea" id="RHEA-COMP:11106"/>
        <dbReference type="Rhea" id="RHEA-COMP:11107"/>
        <dbReference type="ChEBI" id="CHEBI:17154"/>
        <dbReference type="ChEBI" id="CHEBI:57540"/>
        <dbReference type="ChEBI" id="CHEBI:76596"/>
        <dbReference type="ChEBI" id="CHEBI:82883"/>
        <dbReference type="ChEBI" id="CHEBI:85027"/>
        <dbReference type="EC" id="2.7.1.160"/>
    </reaction>
</comment>
<name>A7TI93_VANPO</name>
<evidence type="ECO:0000256" key="1">
    <source>
        <dbReference type="ARBA" id="ARBA00003343"/>
    </source>
</evidence>
<dbReference type="PANTHER" id="PTHR12684">
    <property type="entry name" value="PUTATIVE PHOSPHOTRANSFERASE"/>
    <property type="match status" value="1"/>
</dbReference>
<dbReference type="InParanoid" id="A7TI93"/>
<dbReference type="Gene3D" id="3.20.170.30">
    <property type="match status" value="1"/>
</dbReference>
<dbReference type="KEGG" id="vpo:Kpol_1054p4"/>
<dbReference type="STRING" id="436907.A7TI93"/>
<reference evidence="7 8" key="1">
    <citation type="journal article" date="2007" name="Proc. Natl. Acad. Sci. U.S.A.">
        <title>Independent sorting-out of thousands of duplicated gene pairs in two yeast species descended from a whole-genome duplication.</title>
        <authorList>
            <person name="Scannell D.R."/>
            <person name="Frank A.C."/>
            <person name="Conant G.C."/>
            <person name="Byrne K.P."/>
            <person name="Woolfit M."/>
            <person name="Wolfe K.H."/>
        </authorList>
    </citation>
    <scope>NUCLEOTIDE SEQUENCE [LARGE SCALE GENOMIC DNA]</scope>
    <source>
        <strain evidence="8">ATCC 22028 / DSM 70294 / BCRC 21397 / CBS 2163 / NBRC 10782 / NRRL Y-8283 / UCD 57-17</strain>
    </source>
</reference>
<dbReference type="FunCoup" id="A7TI93">
    <property type="interactions" value="240"/>
</dbReference>
<protein>
    <recommendedName>
        <fullName evidence="3">2'-phosphotransferase</fullName>
        <ecNumber evidence="3">2.7.1.160</ecNumber>
    </recommendedName>
</protein>
<dbReference type="InterPro" id="IPR042080">
    <property type="entry name" value="RNA_2'-PTrans_N"/>
</dbReference>
<evidence type="ECO:0000256" key="3">
    <source>
        <dbReference type="ARBA" id="ARBA00012007"/>
    </source>
</evidence>
<dbReference type="PhylomeDB" id="A7TI93"/>
<accession>A7TI93</accession>
<dbReference type="OMA" id="RHGASQM"/>
<evidence type="ECO:0000313" key="7">
    <source>
        <dbReference type="EMBL" id="EDO17959.1"/>
    </source>
</evidence>
<keyword evidence="4" id="KW-0808">Transferase</keyword>
<dbReference type="eggNOG" id="KOG2278">
    <property type="taxonomic scope" value="Eukaryota"/>
</dbReference>
<dbReference type="InterPro" id="IPR002745">
    <property type="entry name" value="Ptrans_KptA/Tpt1"/>
</dbReference>
<evidence type="ECO:0000256" key="6">
    <source>
        <dbReference type="ARBA" id="ARBA00047949"/>
    </source>
</evidence>
<dbReference type="OrthoDB" id="419694at2759"/>
<evidence type="ECO:0000256" key="5">
    <source>
        <dbReference type="ARBA" id="ARBA00023027"/>
    </source>
</evidence>
<dbReference type="Proteomes" id="UP000000267">
    <property type="component" value="Unassembled WGS sequence"/>
</dbReference>
<comment type="similarity">
    <text evidence="2">Belongs to the KptA/TPT1 family.</text>
</comment>
<evidence type="ECO:0000313" key="8">
    <source>
        <dbReference type="Proteomes" id="UP000000267"/>
    </source>
</evidence>
<dbReference type="PANTHER" id="PTHR12684:SF2">
    <property type="entry name" value="TRNA 2'-PHOSPHOTRANSFERASE 1"/>
    <property type="match status" value="1"/>
</dbReference>
<dbReference type="GO" id="GO:0005634">
    <property type="term" value="C:nucleus"/>
    <property type="evidence" value="ECO:0007669"/>
    <property type="project" value="EnsemblFungi"/>
</dbReference>
<gene>
    <name evidence="7" type="ORF">Kpol_1054p4</name>
</gene>
<dbReference type="GO" id="GO:0006388">
    <property type="term" value="P:tRNA splicing, via endonucleolytic cleavage and ligation"/>
    <property type="evidence" value="ECO:0007669"/>
    <property type="project" value="EnsemblFungi"/>
</dbReference>
<evidence type="ECO:0000256" key="4">
    <source>
        <dbReference type="ARBA" id="ARBA00022679"/>
    </source>
</evidence>
<sequence>MSLDQSELLKKRDVQISKALSYLLRHGAQKEKLSINSNGYILVKDILSHNRLKTHKCTLEDLHRIVENNDKKRFHLKIVDDQEHICATQGHSLKTVKPSDEVLEPVLSLDQLPKRLVHGTNLQNAILIFKSGQIKKMNRNHVHLSPGVIGEDSEVVSGMRYSSNVHIFLKLNDSLLENLKLFKSINSVYLSAVDIPTDLVEKVILKKSLKMNSYQDEIATLQLLLDSKNIPCEIL</sequence>
<dbReference type="InterPro" id="IPR042081">
    <property type="entry name" value="RNA_2'-PTrans_C"/>
</dbReference>
<dbReference type="GeneID" id="5546221"/>
<dbReference type="GO" id="GO:0005737">
    <property type="term" value="C:cytoplasm"/>
    <property type="evidence" value="ECO:0007669"/>
    <property type="project" value="EnsemblFungi"/>
</dbReference>
<comment type="function">
    <text evidence="1">Catalyzes the last step of tRNA splicing, the transfer of the splice junction 2'-phosphate from ligated tRNA to NAD to produce ADP-ribose 1''-2'' cyclic phosphate.</text>
</comment>
<dbReference type="FunFam" id="1.10.10.970:FF:000002">
    <property type="entry name" value="Tpt1p"/>
    <property type="match status" value="1"/>
</dbReference>
<dbReference type="RefSeq" id="XP_001645817.1">
    <property type="nucleotide sequence ID" value="XM_001645767.1"/>
</dbReference>
<proteinExistence type="inferred from homology"/>
<dbReference type="Pfam" id="PF01885">
    <property type="entry name" value="PTS_2-RNA"/>
    <property type="match status" value="1"/>
</dbReference>
<dbReference type="GO" id="GO:0000215">
    <property type="term" value="F:tRNA 2'-phosphotransferase activity"/>
    <property type="evidence" value="ECO:0007669"/>
    <property type="project" value="UniProtKB-EC"/>
</dbReference>
<dbReference type="AlphaFoldDB" id="A7TI93"/>
<dbReference type="HOGENOM" id="CLU_052998_1_1_1"/>
<evidence type="ECO:0000256" key="2">
    <source>
        <dbReference type="ARBA" id="ARBA00009836"/>
    </source>
</evidence>
<dbReference type="EC" id="2.7.1.160" evidence="3"/>
<dbReference type="EMBL" id="DS480395">
    <property type="protein sequence ID" value="EDO17959.1"/>
    <property type="molecule type" value="Genomic_DNA"/>
</dbReference>
<keyword evidence="8" id="KW-1185">Reference proteome</keyword>